<accession>A0A7S3BKJ2</accession>
<organism evidence="1">
    <name type="scientific">Haptolina ericina</name>
    <dbReference type="NCBI Taxonomy" id="156174"/>
    <lineage>
        <taxon>Eukaryota</taxon>
        <taxon>Haptista</taxon>
        <taxon>Haptophyta</taxon>
        <taxon>Prymnesiophyceae</taxon>
        <taxon>Prymnesiales</taxon>
        <taxon>Prymnesiaceae</taxon>
        <taxon>Haptolina</taxon>
    </lineage>
</organism>
<protein>
    <submittedName>
        <fullName evidence="1">Uncharacterized protein</fullName>
    </submittedName>
</protein>
<proteinExistence type="predicted"/>
<dbReference type="EMBL" id="HBHX01056089">
    <property type="protein sequence ID" value="CAE0135849.1"/>
    <property type="molecule type" value="Transcribed_RNA"/>
</dbReference>
<gene>
    <name evidence="1" type="ORF">HERI1096_LOCUS30934</name>
</gene>
<sequence length="99" mass="10684">MAGPIEAARVLALPADGGVKCTKVGARHYMDDVMRALLACPGVICDDGGQAKRLRLCLQKVGAVAIPTRDWAQQTHVITKNDQDVISVYACRATKHVER</sequence>
<evidence type="ECO:0000313" key="1">
    <source>
        <dbReference type="EMBL" id="CAE0135849.1"/>
    </source>
</evidence>
<name>A0A7S3BKJ2_9EUKA</name>
<reference evidence="1" key="1">
    <citation type="submission" date="2021-01" db="EMBL/GenBank/DDBJ databases">
        <authorList>
            <person name="Corre E."/>
            <person name="Pelletier E."/>
            <person name="Niang G."/>
            <person name="Scheremetjew M."/>
            <person name="Finn R."/>
            <person name="Kale V."/>
            <person name="Holt S."/>
            <person name="Cochrane G."/>
            <person name="Meng A."/>
            <person name="Brown T."/>
            <person name="Cohen L."/>
        </authorList>
    </citation>
    <scope>NUCLEOTIDE SEQUENCE</scope>
    <source>
        <strain evidence="1">CCMP281</strain>
    </source>
</reference>
<dbReference type="AlphaFoldDB" id="A0A7S3BKJ2"/>